<dbReference type="KEGG" id="kbs:EPA93_33965"/>
<comment type="similarity">
    <text evidence="1 3">Belongs to the short-chain dehydrogenases/reductases (SDR) family.</text>
</comment>
<evidence type="ECO:0000256" key="3">
    <source>
        <dbReference type="RuleBase" id="RU000363"/>
    </source>
</evidence>
<dbReference type="NCBIfam" id="NF004843">
    <property type="entry name" value="PRK06194.1"/>
    <property type="match status" value="1"/>
</dbReference>
<dbReference type="RefSeq" id="WP_129891772.1">
    <property type="nucleotide sequence ID" value="NZ_CP035758.1"/>
</dbReference>
<dbReference type="PRINTS" id="PR00080">
    <property type="entry name" value="SDRFAMILY"/>
</dbReference>
<evidence type="ECO:0000313" key="6">
    <source>
        <dbReference type="Proteomes" id="UP000290365"/>
    </source>
</evidence>
<dbReference type="FunFam" id="3.40.50.720:FF:000084">
    <property type="entry name" value="Short-chain dehydrogenase reductase"/>
    <property type="match status" value="1"/>
</dbReference>
<name>A0A4P6JZ23_KTERU</name>
<dbReference type="Proteomes" id="UP000290365">
    <property type="component" value="Chromosome"/>
</dbReference>
<dbReference type="PANTHER" id="PTHR24322:SF736">
    <property type="entry name" value="RETINOL DEHYDROGENASE 10"/>
    <property type="match status" value="1"/>
</dbReference>
<feature type="domain" description="Ketoreductase" evidence="4">
    <location>
        <begin position="7"/>
        <end position="198"/>
    </location>
</feature>
<dbReference type="SMART" id="SM00822">
    <property type="entry name" value="PKS_KR"/>
    <property type="match status" value="1"/>
</dbReference>
<dbReference type="SUPFAM" id="SSF51735">
    <property type="entry name" value="NAD(P)-binding Rossmann-fold domains"/>
    <property type="match status" value="1"/>
</dbReference>
<dbReference type="InterPro" id="IPR057326">
    <property type="entry name" value="KR_dom"/>
</dbReference>
<dbReference type="CDD" id="cd05233">
    <property type="entry name" value="SDR_c"/>
    <property type="match status" value="1"/>
</dbReference>
<dbReference type="Pfam" id="PF00106">
    <property type="entry name" value="adh_short"/>
    <property type="match status" value="1"/>
</dbReference>
<dbReference type="PRINTS" id="PR00081">
    <property type="entry name" value="GDHRDH"/>
</dbReference>
<protein>
    <submittedName>
        <fullName evidence="5">SDR family NAD(P)-dependent oxidoreductase</fullName>
    </submittedName>
</protein>
<gene>
    <name evidence="5" type="ORF">EPA93_33965</name>
</gene>
<dbReference type="AlphaFoldDB" id="A0A4P6JZ23"/>
<keyword evidence="2" id="KW-0560">Oxidoreductase</keyword>
<sequence length="294" mass="31616">MKDFKGKVAVVTGAASGIGRALAEKSAQEGMKVVLADVEEGALKQTEAEFKANGAEVLAVRTDVSQAQEVANLANLAFQTFGAVHLLCNNAGVSAGTTTWMSSVADWQWVLGVNLWGAIHGVHFFVPRMLAQDSEGHIVNTASAAGLVSSAGGGPYKVSKSGIITLSETLALELAAQGAKLKASVLCPEWVNTRILDAERNRPQALQNASQEQPTNPQQMAAIIEAMHKLVEASLPPSQVAEAVFEAIVEEKFYILTHPKTKQDVQLRMEDILQERMPTDAYQVSQFFSRQDDK</sequence>
<dbReference type="InterPro" id="IPR036291">
    <property type="entry name" value="NAD(P)-bd_dom_sf"/>
</dbReference>
<dbReference type="EMBL" id="CP035758">
    <property type="protein sequence ID" value="QBD80710.1"/>
    <property type="molecule type" value="Genomic_DNA"/>
</dbReference>
<dbReference type="InterPro" id="IPR002347">
    <property type="entry name" value="SDR_fam"/>
</dbReference>
<evidence type="ECO:0000256" key="2">
    <source>
        <dbReference type="ARBA" id="ARBA00023002"/>
    </source>
</evidence>
<dbReference type="PANTHER" id="PTHR24322">
    <property type="entry name" value="PKSB"/>
    <property type="match status" value="1"/>
</dbReference>
<proteinExistence type="inferred from homology"/>
<reference evidence="5 6" key="1">
    <citation type="submission" date="2019-01" db="EMBL/GenBank/DDBJ databases">
        <title>Ktedonosporobacter rubrisoli SCAWS-G2.</title>
        <authorList>
            <person name="Huang Y."/>
            <person name="Yan B."/>
        </authorList>
    </citation>
    <scope>NUCLEOTIDE SEQUENCE [LARGE SCALE GENOMIC DNA]</scope>
    <source>
        <strain evidence="5 6">SCAWS-G2</strain>
    </source>
</reference>
<evidence type="ECO:0000313" key="5">
    <source>
        <dbReference type="EMBL" id="QBD80710.1"/>
    </source>
</evidence>
<evidence type="ECO:0000259" key="4">
    <source>
        <dbReference type="SMART" id="SM00822"/>
    </source>
</evidence>
<dbReference type="Gene3D" id="3.40.50.720">
    <property type="entry name" value="NAD(P)-binding Rossmann-like Domain"/>
    <property type="match status" value="1"/>
</dbReference>
<evidence type="ECO:0000256" key="1">
    <source>
        <dbReference type="ARBA" id="ARBA00006484"/>
    </source>
</evidence>
<dbReference type="GO" id="GO:0016616">
    <property type="term" value="F:oxidoreductase activity, acting on the CH-OH group of donors, NAD or NADP as acceptor"/>
    <property type="evidence" value="ECO:0007669"/>
    <property type="project" value="TreeGrafter"/>
</dbReference>
<dbReference type="OrthoDB" id="9775296at2"/>
<organism evidence="5 6">
    <name type="scientific">Ktedonosporobacter rubrisoli</name>
    <dbReference type="NCBI Taxonomy" id="2509675"/>
    <lineage>
        <taxon>Bacteria</taxon>
        <taxon>Bacillati</taxon>
        <taxon>Chloroflexota</taxon>
        <taxon>Ktedonobacteria</taxon>
        <taxon>Ktedonobacterales</taxon>
        <taxon>Ktedonosporobacteraceae</taxon>
        <taxon>Ktedonosporobacter</taxon>
    </lineage>
</organism>
<accession>A0A4P6JZ23</accession>
<keyword evidence="6" id="KW-1185">Reference proteome</keyword>